<dbReference type="Proteomes" id="UP001162501">
    <property type="component" value="Chromosome 31"/>
</dbReference>
<reference evidence="1" key="1">
    <citation type="submission" date="2023-05" db="EMBL/GenBank/DDBJ databases">
        <authorList>
            <consortium name="ELIXIR-Norway"/>
        </authorList>
    </citation>
    <scope>NUCLEOTIDE SEQUENCE</scope>
</reference>
<dbReference type="EMBL" id="OX596115">
    <property type="protein sequence ID" value="CAI9707990.1"/>
    <property type="molecule type" value="Genomic_DNA"/>
</dbReference>
<sequence>MVLWTAAGSRAWSGDNEGTANKKQQHTLPSGFSKAEGWGSKVAPAASTASDCPRGPYPQTRASESASLSHSLGALQRGRSCTMGESARVPRKTISQFTTALDTIGKGPVGLPARCVRAHLPGVRLKGQGAQYEEEPFVPGEQPHVLSSLWMVPG</sequence>
<proteinExistence type="predicted"/>
<protein>
    <submittedName>
        <fullName evidence="1">Uncharacterized protein</fullName>
    </submittedName>
</protein>
<evidence type="ECO:0000313" key="2">
    <source>
        <dbReference type="Proteomes" id="UP001162501"/>
    </source>
</evidence>
<accession>A0ACB0F4N6</accession>
<organism evidence="1 2">
    <name type="scientific">Rangifer tarandus platyrhynchus</name>
    <name type="common">Svalbard reindeer</name>
    <dbReference type="NCBI Taxonomy" id="3082113"/>
    <lineage>
        <taxon>Eukaryota</taxon>
        <taxon>Metazoa</taxon>
        <taxon>Chordata</taxon>
        <taxon>Craniata</taxon>
        <taxon>Vertebrata</taxon>
        <taxon>Euteleostomi</taxon>
        <taxon>Mammalia</taxon>
        <taxon>Eutheria</taxon>
        <taxon>Laurasiatheria</taxon>
        <taxon>Artiodactyla</taxon>
        <taxon>Ruminantia</taxon>
        <taxon>Pecora</taxon>
        <taxon>Cervidae</taxon>
        <taxon>Odocoileinae</taxon>
        <taxon>Rangifer</taxon>
    </lineage>
</organism>
<gene>
    <name evidence="1" type="ORF">MRATA1EN3_LOCUS19203</name>
</gene>
<name>A0ACB0F4N6_RANTA</name>
<evidence type="ECO:0000313" key="1">
    <source>
        <dbReference type="EMBL" id="CAI9707990.1"/>
    </source>
</evidence>